<feature type="compositionally biased region" description="Basic and acidic residues" evidence="1">
    <location>
        <begin position="176"/>
        <end position="194"/>
    </location>
</feature>
<dbReference type="AlphaFoldDB" id="A0AB34KKP6"/>
<dbReference type="Proteomes" id="UP000803884">
    <property type="component" value="Unassembled WGS sequence"/>
</dbReference>
<dbReference type="InterPro" id="IPR038169">
    <property type="entry name" value="DC-UbP/UBTD2_N_sf"/>
</dbReference>
<dbReference type="PANTHER" id="PTHR13609">
    <property type="entry name" value="UBIQUITIN DOMAIN CONTAINING 1 PROTEIN-RELATED"/>
    <property type="match status" value="1"/>
</dbReference>
<evidence type="ECO:0000256" key="1">
    <source>
        <dbReference type="SAM" id="MobiDB-lite"/>
    </source>
</evidence>
<dbReference type="GeneID" id="96007356"/>
<dbReference type="InterPro" id="IPR039869">
    <property type="entry name" value="UBTD1/2"/>
</dbReference>
<dbReference type="Pfam" id="PF16455">
    <property type="entry name" value="UBD"/>
    <property type="match status" value="1"/>
</dbReference>
<comment type="caution">
    <text evidence="3">The sequence shown here is derived from an EMBL/GenBank/DDBJ whole genome shotgun (WGS) entry which is preliminary data.</text>
</comment>
<name>A0AB34KKP6_9PEZI</name>
<organism evidence="3 4">
    <name type="scientific">Cladosporium halotolerans</name>
    <dbReference type="NCBI Taxonomy" id="1052096"/>
    <lineage>
        <taxon>Eukaryota</taxon>
        <taxon>Fungi</taxon>
        <taxon>Dikarya</taxon>
        <taxon>Ascomycota</taxon>
        <taxon>Pezizomycotina</taxon>
        <taxon>Dothideomycetes</taxon>
        <taxon>Dothideomycetidae</taxon>
        <taxon>Cladosporiales</taxon>
        <taxon>Cladosporiaceae</taxon>
        <taxon>Cladosporium</taxon>
    </lineage>
</organism>
<feature type="compositionally biased region" description="Polar residues" evidence="1">
    <location>
        <begin position="7"/>
        <end position="49"/>
    </location>
</feature>
<gene>
    <name evidence="3" type="ORF">WHR41_05913</name>
</gene>
<evidence type="ECO:0000259" key="2">
    <source>
        <dbReference type="PROSITE" id="PS50053"/>
    </source>
</evidence>
<feature type="compositionally biased region" description="Pro residues" evidence="1">
    <location>
        <begin position="55"/>
        <end position="69"/>
    </location>
</feature>
<feature type="domain" description="Ubiquitin-like" evidence="2">
    <location>
        <begin position="198"/>
        <end position="265"/>
    </location>
</feature>
<evidence type="ECO:0000313" key="4">
    <source>
        <dbReference type="Proteomes" id="UP000803884"/>
    </source>
</evidence>
<feature type="region of interest" description="Disordered" evidence="1">
    <location>
        <begin position="169"/>
        <end position="194"/>
    </location>
</feature>
<dbReference type="Gene3D" id="1.20.225.20">
    <property type="entry name" value="Ub domain-containing protein, DC-UbP/UBTD2, N-terminal domain"/>
    <property type="match status" value="1"/>
</dbReference>
<dbReference type="PROSITE" id="PS50053">
    <property type="entry name" value="UBIQUITIN_2"/>
    <property type="match status" value="1"/>
</dbReference>
<proteinExistence type="predicted"/>
<accession>A0AB34KKP6</accession>
<dbReference type="InterPro" id="IPR000626">
    <property type="entry name" value="Ubiquitin-like_dom"/>
</dbReference>
<protein>
    <recommendedName>
        <fullName evidence="2">Ubiquitin-like domain-containing protein</fullName>
    </recommendedName>
</protein>
<feature type="region of interest" description="Disordered" evidence="1">
    <location>
        <begin position="1"/>
        <end position="72"/>
    </location>
</feature>
<keyword evidence="4" id="KW-1185">Reference proteome</keyword>
<dbReference type="EMBL" id="JAAQHG020000020">
    <property type="protein sequence ID" value="KAL1585360.1"/>
    <property type="molecule type" value="Genomic_DNA"/>
</dbReference>
<dbReference type="Gene3D" id="3.10.20.90">
    <property type="entry name" value="Phosphatidylinositol 3-kinase Catalytic Subunit, Chain A, domain 1"/>
    <property type="match status" value="1"/>
</dbReference>
<dbReference type="SUPFAM" id="SSF54236">
    <property type="entry name" value="Ubiquitin-like"/>
    <property type="match status" value="1"/>
</dbReference>
<dbReference type="RefSeq" id="XP_069228466.1">
    <property type="nucleotide sequence ID" value="XM_069374518.1"/>
</dbReference>
<reference evidence="3 4" key="1">
    <citation type="journal article" date="2020" name="Microbiol. Resour. Announc.">
        <title>Draft Genome Sequence of a Cladosporium Species Isolated from the Mesophotic Ascidian Didemnum maculosum.</title>
        <authorList>
            <person name="Gioti A."/>
            <person name="Siaperas R."/>
            <person name="Nikolaivits E."/>
            <person name="Le Goff G."/>
            <person name="Ouazzani J."/>
            <person name="Kotoulas G."/>
            <person name="Topakas E."/>
        </authorList>
    </citation>
    <scope>NUCLEOTIDE SEQUENCE [LARGE SCALE GENOMIC DNA]</scope>
    <source>
        <strain evidence="3 4">TM138-S3</strain>
    </source>
</reference>
<evidence type="ECO:0000313" key="3">
    <source>
        <dbReference type="EMBL" id="KAL1585360.1"/>
    </source>
</evidence>
<sequence>MGCFASRPSTSTSNNEPPNATSLPHNSSRAAINQPASSPSDPPSRTASSTRPNQPLRPPSPLPNSPSTPPWTRRFLESEREAFFDTRVTGSAEVWSALKLACECLRRGDVAQAQGIVDAVGLNVPDGRVAVGKQLRSNGREKKAGGVFDERGVKYEIPAWVVADPGDVVEEEGEEEKSGQEDAVMGEKGKGKEEDLGEKVTVRARLSDRGMDVSVRVGMGQTAAVIYREVQEKIGPRKVRLMYLGKVWSENKTLEELGYKEGDVVSAFVFDA</sequence>
<dbReference type="InterPro" id="IPR029071">
    <property type="entry name" value="Ubiquitin-like_domsf"/>
</dbReference>
<dbReference type="InterPro" id="IPR032752">
    <property type="entry name" value="DC-UbP/UBTD2_N"/>
</dbReference>